<gene>
    <name evidence="2" type="ORF">PPACK8108_LOCUS10547</name>
</gene>
<organism evidence="2 3">
    <name type="scientific">Phakopsora pachyrhizi</name>
    <name type="common">Asian soybean rust disease fungus</name>
    <dbReference type="NCBI Taxonomy" id="170000"/>
    <lineage>
        <taxon>Eukaryota</taxon>
        <taxon>Fungi</taxon>
        <taxon>Dikarya</taxon>
        <taxon>Basidiomycota</taxon>
        <taxon>Pucciniomycotina</taxon>
        <taxon>Pucciniomycetes</taxon>
        <taxon>Pucciniales</taxon>
        <taxon>Phakopsoraceae</taxon>
        <taxon>Phakopsora</taxon>
    </lineage>
</organism>
<keyword evidence="1" id="KW-0472">Membrane</keyword>
<keyword evidence="3" id="KW-1185">Reference proteome</keyword>
<feature type="transmembrane region" description="Helical" evidence="1">
    <location>
        <begin position="221"/>
        <end position="241"/>
    </location>
</feature>
<dbReference type="InterPro" id="IPR029058">
    <property type="entry name" value="AB_hydrolase_fold"/>
</dbReference>
<dbReference type="AlphaFoldDB" id="A0AAV0AYJ1"/>
<dbReference type="PANTHER" id="PTHR37471:SF1">
    <property type="entry name" value="AB HYDROLASE-1 DOMAIN-CONTAINING PROTEIN"/>
    <property type="match status" value="1"/>
</dbReference>
<keyword evidence="1" id="KW-1133">Transmembrane helix</keyword>
<reference evidence="2" key="1">
    <citation type="submission" date="2022-06" db="EMBL/GenBank/DDBJ databases">
        <authorList>
            <consortium name="SYNGENTA / RWTH Aachen University"/>
        </authorList>
    </citation>
    <scope>NUCLEOTIDE SEQUENCE</scope>
</reference>
<dbReference type="SUPFAM" id="SSF53474">
    <property type="entry name" value="alpha/beta-Hydrolases"/>
    <property type="match status" value="1"/>
</dbReference>
<sequence length="556" mass="63837">MVGKSIPLSFSSLSLTPLWLFSQFSLQLFHLILNIFAPIMHFTSFTLSVVFFLVEQDQISSKFKYFLVFSFIESCFHFVFLYRRHAIDQVNRQIKLPCPNDKQRARILKGLLSSFESVLELRACFAGWFYQMDPQSFLPWDGRSGNVDLESILYDNAADLLAFTLYSSNLENLDSSQKVDLDKYIYEFSKALEYFFPPGRNPQVRCMKLGLEEFRVEHRPLFFYLAIGLLRLLTGTIYILVGFRRHVIHTAVEDFEYWFHPGFKSSSKALSRHHPIIIISGVCGLISMPHYAIALLWYSNRPIFLIGNDCVSLHLLQNCHKLVKIPKSTIETQVRCKILTLKERSILMKNMLRRHSFLTETKKGGGTFIIGHSLGTALTSYFAQNYDQCVIGTLLIDPISILPYLPNLARGFVYASPRTPGELAIRIISHEFGIANYIQRHFHWFEFANFTSSGSNGTRTSFDKRKTHFVLSEDDAIVCYEKVSKELKRSGVSMTTLKNTPHGGFLALHLGRMIELTLRLLQELSPIVIENEPSTRKLNQLNNLPVVHQICLNTET</sequence>
<feature type="transmembrane region" description="Helical" evidence="1">
    <location>
        <begin position="65"/>
        <end position="82"/>
    </location>
</feature>
<keyword evidence="1" id="KW-0812">Transmembrane</keyword>
<comment type="caution">
    <text evidence="2">The sequence shown here is derived from an EMBL/GenBank/DDBJ whole genome shotgun (WGS) entry which is preliminary data.</text>
</comment>
<proteinExistence type="predicted"/>
<evidence type="ECO:0000256" key="1">
    <source>
        <dbReference type="SAM" id="Phobius"/>
    </source>
</evidence>
<dbReference type="EMBL" id="CALTRL010002358">
    <property type="protein sequence ID" value="CAH7675532.1"/>
    <property type="molecule type" value="Genomic_DNA"/>
</dbReference>
<feature type="transmembrane region" description="Helical" evidence="1">
    <location>
        <begin position="276"/>
        <end position="298"/>
    </location>
</feature>
<dbReference type="Gene3D" id="3.40.50.1820">
    <property type="entry name" value="alpha/beta hydrolase"/>
    <property type="match status" value="1"/>
</dbReference>
<protein>
    <submittedName>
        <fullName evidence="2">Uncharacterized protein</fullName>
    </submittedName>
</protein>
<accession>A0AAV0AYJ1</accession>
<name>A0AAV0AYJ1_PHAPC</name>
<evidence type="ECO:0000313" key="2">
    <source>
        <dbReference type="EMBL" id="CAH7675532.1"/>
    </source>
</evidence>
<dbReference type="PANTHER" id="PTHR37471">
    <property type="entry name" value="UNNAMED PRODUCT"/>
    <property type="match status" value="1"/>
</dbReference>
<evidence type="ECO:0000313" key="3">
    <source>
        <dbReference type="Proteomes" id="UP001153365"/>
    </source>
</evidence>
<dbReference type="Proteomes" id="UP001153365">
    <property type="component" value="Unassembled WGS sequence"/>
</dbReference>
<feature type="transmembrane region" description="Helical" evidence="1">
    <location>
        <begin position="31"/>
        <end position="53"/>
    </location>
</feature>